<dbReference type="SUPFAM" id="SSF55073">
    <property type="entry name" value="Nucleotide cyclase"/>
    <property type="match status" value="1"/>
</dbReference>
<sequence>MLMKADTRQTALLVAVVITMALSSIAVMAVGGAGLMVSMALSAVLLLLGSLGLATIMTKHTMTKHVMKKHNARTRELSLAKRQLKSQNRLQALIARGTAYRPIVEQICQYLEQQIPDVHVIIWSARTGDTNGELITVSAPNALHQSADLCTQIKALSQRGIDPFYPVFSATDLADNGAETLLCQTLYQQGYQSAYLVPLDATRPDELGALLLVWPSPGAPSEPQHRIITHAARLTRLALERHQSEAQLHIFERSLEASSNGVLITDANQADMPIVYANAAFTQMTGYTLEEVKGRNCRFLQGPDTHPEQREQMRGALSEARDINLTLRNYGKNGQSFWNQVFISPVRANDGQVTHFIGILNDISARKNHENQLAYHATHDPLTGLGNRALFEDHLHHDVELAKRHRQQIAVLFIDLDEFKPINDTLGHAIGDRVLINVAKRLETTIRPSDTLCRFGGDEFVLLLPDLLNLKQAEEIGERVIKAVEQPFRIDEHELHLSASIGIAVSDDQLNNPSELIQHADMAMYKAKKQGRNSVQVFTHEINTKLTQRLMLRNDLQDAITQEQLNLYYQPLIHRNGVVKGFEALLRWQHPVKGFISPGRFIPLAEQTGQIVALGQWVMKRAARDLLALSDSLPHDCLISVNLSPLQFHRADFLQTLAETLEATDLPAIRLELELTEGVLMNDTEGAIATLHRLREMGVHVAIDDFGTGFSSLSYLRHLPVDTLKIDRSFITHLPDNRKDTAVVGGIIDLAHHLGLTVVAEGVETREQHQTLAALDCDVFQGYLLAHPMPYGSLVDWLESRKLEPV</sequence>
<dbReference type="PROSITE" id="PS50112">
    <property type="entry name" value="PAS"/>
    <property type="match status" value="1"/>
</dbReference>
<dbReference type="PANTHER" id="PTHR44757:SF4">
    <property type="entry name" value="DIGUANYLATE CYCLASE DGCE-RELATED"/>
    <property type="match status" value="1"/>
</dbReference>
<dbReference type="SUPFAM" id="SSF141868">
    <property type="entry name" value="EAL domain-like"/>
    <property type="match status" value="1"/>
</dbReference>
<dbReference type="PROSITE" id="PS50883">
    <property type="entry name" value="EAL"/>
    <property type="match status" value="1"/>
</dbReference>
<comment type="caution">
    <text evidence="6">The sequence shown here is derived from an EMBL/GenBank/DDBJ whole genome shotgun (WGS) entry which is preliminary data.</text>
</comment>
<organism evidence="6 7">
    <name type="scientific">Vreelandella vilamensis</name>
    <dbReference type="NCBI Taxonomy" id="531309"/>
    <lineage>
        <taxon>Bacteria</taxon>
        <taxon>Pseudomonadati</taxon>
        <taxon>Pseudomonadota</taxon>
        <taxon>Gammaproteobacteria</taxon>
        <taxon>Oceanospirillales</taxon>
        <taxon>Halomonadaceae</taxon>
        <taxon>Vreelandella</taxon>
    </lineage>
</organism>
<feature type="transmembrane region" description="Helical" evidence="1">
    <location>
        <begin position="12"/>
        <end position="33"/>
    </location>
</feature>
<feature type="transmembrane region" description="Helical" evidence="1">
    <location>
        <begin position="39"/>
        <end position="58"/>
    </location>
</feature>
<dbReference type="Gene3D" id="3.20.20.450">
    <property type="entry name" value="EAL domain"/>
    <property type="match status" value="1"/>
</dbReference>
<dbReference type="SMART" id="SM00091">
    <property type="entry name" value="PAS"/>
    <property type="match status" value="1"/>
</dbReference>
<dbReference type="InterPro" id="IPR000014">
    <property type="entry name" value="PAS"/>
</dbReference>
<evidence type="ECO:0000259" key="2">
    <source>
        <dbReference type="PROSITE" id="PS50112"/>
    </source>
</evidence>
<dbReference type="InterPro" id="IPR035965">
    <property type="entry name" value="PAS-like_dom_sf"/>
</dbReference>
<dbReference type="SMART" id="SM00267">
    <property type="entry name" value="GGDEF"/>
    <property type="match status" value="1"/>
</dbReference>
<gene>
    <name evidence="6" type="ORF">QC823_06125</name>
</gene>
<proteinExistence type="predicted"/>
<dbReference type="CDD" id="cd01948">
    <property type="entry name" value="EAL"/>
    <property type="match status" value="1"/>
</dbReference>
<dbReference type="InterPro" id="IPR001633">
    <property type="entry name" value="EAL_dom"/>
</dbReference>
<dbReference type="InterPro" id="IPR000700">
    <property type="entry name" value="PAS-assoc_C"/>
</dbReference>
<protein>
    <submittedName>
        <fullName evidence="6">EAL domain-containing protein</fullName>
    </submittedName>
</protein>
<keyword evidence="1" id="KW-0472">Membrane</keyword>
<dbReference type="SMART" id="SM00086">
    <property type="entry name" value="PAC"/>
    <property type="match status" value="1"/>
</dbReference>
<dbReference type="InterPro" id="IPR035919">
    <property type="entry name" value="EAL_sf"/>
</dbReference>
<keyword evidence="1" id="KW-1133">Transmembrane helix</keyword>
<dbReference type="Pfam" id="PF00990">
    <property type="entry name" value="GGDEF"/>
    <property type="match status" value="1"/>
</dbReference>
<dbReference type="PANTHER" id="PTHR44757">
    <property type="entry name" value="DIGUANYLATE CYCLASE DGCP"/>
    <property type="match status" value="1"/>
</dbReference>
<dbReference type="Pfam" id="PF00563">
    <property type="entry name" value="EAL"/>
    <property type="match status" value="1"/>
</dbReference>
<name>A0ABU1H2P4_9GAMM</name>
<feature type="domain" description="PAC" evidence="3">
    <location>
        <begin position="321"/>
        <end position="375"/>
    </location>
</feature>
<reference evidence="6 7" key="1">
    <citation type="submission" date="2023-04" db="EMBL/GenBank/DDBJ databases">
        <title>A long-awaited taxogenomic arrangement of the family Halomonadaceae.</title>
        <authorList>
            <person name="De La Haba R."/>
            <person name="Chuvochina M."/>
            <person name="Wittouck S."/>
            <person name="Arahal D.R."/>
            <person name="Sanchez-Porro C."/>
            <person name="Hugenholtz P."/>
            <person name="Ventosa A."/>
        </authorList>
    </citation>
    <scope>NUCLEOTIDE SEQUENCE [LARGE SCALE GENOMIC DNA]</scope>
    <source>
        <strain evidence="6 7">DSM 21020</strain>
    </source>
</reference>
<dbReference type="InterPro" id="IPR000160">
    <property type="entry name" value="GGDEF_dom"/>
</dbReference>
<accession>A0ABU1H2P4</accession>
<keyword evidence="1" id="KW-0812">Transmembrane</keyword>
<dbReference type="RefSeq" id="WP_309655478.1">
    <property type="nucleotide sequence ID" value="NZ_JARWAN010000007.1"/>
</dbReference>
<keyword evidence="7" id="KW-1185">Reference proteome</keyword>
<dbReference type="Gene3D" id="3.30.450.20">
    <property type="entry name" value="PAS domain"/>
    <property type="match status" value="1"/>
</dbReference>
<dbReference type="InterPro" id="IPR052155">
    <property type="entry name" value="Biofilm_reg_signaling"/>
</dbReference>
<dbReference type="NCBIfam" id="TIGR00229">
    <property type="entry name" value="sensory_box"/>
    <property type="match status" value="1"/>
</dbReference>
<dbReference type="EMBL" id="JARWAN010000007">
    <property type="protein sequence ID" value="MDR5898563.1"/>
    <property type="molecule type" value="Genomic_DNA"/>
</dbReference>
<feature type="domain" description="GGDEF" evidence="5">
    <location>
        <begin position="407"/>
        <end position="540"/>
    </location>
</feature>
<dbReference type="SUPFAM" id="SSF55785">
    <property type="entry name" value="PYP-like sensor domain (PAS domain)"/>
    <property type="match status" value="1"/>
</dbReference>
<dbReference type="SMART" id="SM00052">
    <property type="entry name" value="EAL"/>
    <property type="match status" value="1"/>
</dbReference>
<dbReference type="Proteomes" id="UP001254564">
    <property type="component" value="Unassembled WGS sequence"/>
</dbReference>
<evidence type="ECO:0000259" key="5">
    <source>
        <dbReference type="PROSITE" id="PS50887"/>
    </source>
</evidence>
<dbReference type="PROSITE" id="PS50113">
    <property type="entry name" value="PAC"/>
    <property type="match status" value="1"/>
</dbReference>
<evidence type="ECO:0000259" key="3">
    <source>
        <dbReference type="PROSITE" id="PS50113"/>
    </source>
</evidence>
<dbReference type="CDD" id="cd01949">
    <property type="entry name" value="GGDEF"/>
    <property type="match status" value="1"/>
</dbReference>
<dbReference type="Gene3D" id="3.30.70.270">
    <property type="match status" value="1"/>
</dbReference>
<dbReference type="InterPro" id="IPR001610">
    <property type="entry name" value="PAC"/>
</dbReference>
<dbReference type="NCBIfam" id="TIGR00254">
    <property type="entry name" value="GGDEF"/>
    <property type="match status" value="1"/>
</dbReference>
<dbReference type="CDD" id="cd00130">
    <property type="entry name" value="PAS"/>
    <property type="match status" value="1"/>
</dbReference>
<dbReference type="Pfam" id="PF13426">
    <property type="entry name" value="PAS_9"/>
    <property type="match status" value="1"/>
</dbReference>
<evidence type="ECO:0000259" key="4">
    <source>
        <dbReference type="PROSITE" id="PS50883"/>
    </source>
</evidence>
<evidence type="ECO:0000313" key="7">
    <source>
        <dbReference type="Proteomes" id="UP001254564"/>
    </source>
</evidence>
<dbReference type="InterPro" id="IPR029787">
    <property type="entry name" value="Nucleotide_cyclase"/>
</dbReference>
<feature type="domain" description="PAS" evidence="2">
    <location>
        <begin position="247"/>
        <end position="320"/>
    </location>
</feature>
<evidence type="ECO:0000256" key="1">
    <source>
        <dbReference type="SAM" id="Phobius"/>
    </source>
</evidence>
<feature type="domain" description="EAL" evidence="4">
    <location>
        <begin position="549"/>
        <end position="802"/>
    </location>
</feature>
<dbReference type="PROSITE" id="PS50887">
    <property type="entry name" value="GGDEF"/>
    <property type="match status" value="1"/>
</dbReference>
<dbReference type="InterPro" id="IPR043128">
    <property type="entry name" value="Rev_trsase/Diguanyl_cyclase"/>
</dbReference>
<evidence type="ECO:0000313" key="6">
    <source>
        <dbReference type="EMBL" id="MDR5898563.1"/>
    </source>
</evidence>